<evidence type="ECO:0000259" key="6">
    <source>
        <dbReference type="PROSITE" id="PS51294"/>
    </source>
</evidence>
<keyword evidence="3" id="KW-0539">Nucleus</keyword>
<name>A0A9P4UW71_9PLEO</name>
<comment type="caution">
    <text evidence="7">The sequence shown here is derived from an EMBL/GenBank/DDBJ whole genome shotgun (WGS) entry which is preliminary data.</text>
</comment>
<sequence>MGTTSSQPSSSSSPPKRRSRPRNNAMDNPRRNPAPNADASTVTRPGKRKRRSTARADGPSHAQEDLKRQKVDQDDSKAHKMLARQHRLAHPPDTRTEGAFTLDEAEIVRASIQTYMDAQDLDVYEMVSLIQFTRPSSSTTPHPEIASKAASSNAFWKDMYDSLPDRTTTNIQRYVRRRYHMLKKSGGRWEPDEDNTLKDLNTKFPNQWKKIAQIMGDRSADDVRERWKNYLQNGDSRNTSHWTDDEENLLRQTVSHILAGSSELHWEAVSQQMGGIRSRLQCSVKWKQLQERDAANATKGSRRRLKSQKAAKSSTSSEATDTAPLLPVDAMGWGDLFDVLSDASDERWPTVADILWEDFGEQYFSPAVRKYAFELLAEQGEGQGTKTEICAGMLDYLEDHCPAEHKEQRYHPDGPYTWPRDKADGPFQS</sequence>
<dbReference type="SUPFAM" id="SSF46689">
    <property type="entry name" value="Homeodomain-like"/>
    <property type="match status" value="2"/>
</dbReference>
<dbReference type="InterPro" id="IPR017930">
    <property type="entry name" value="Myb_dom"/>
</dbReference>
<dbReference type="PROSITE" id="PS51294">
    <property type="entry name" value="HTH_MYB"/>
    <property type="match status" value="1"/>
</dbReference>
<dbReference type="GO" id="GO:0000976">
    <property type="term" value="F:transcription cis-regulatory region binding"/>
    <property type="evidence" value="ECO:0007669"/>
    <property type="project" value="TreeGrafter"/>
</dbReference>
<accession>A0A9P4UW71</accession>
<feature type="compositionally biased region" description="Basic and acidic residues" evidence="4">
    <location>
        <begin position="419"/>
        <end position="429"/>
    </location>
</feature>
<feature type="domain" description="Myb-like" evidence="5">
    <location>
        <begin position="234"/>
        <end position="290"/>
    </location>
</feature>
<dbReference type="EMBL" id="ML996210">
    <property type="protein sequence ID" value="KAF2730752.1"/>
    <property type="molecule type" value="Genomic_DNA"/>
</dbReference>
<dbReference type="AlphaFoldDB" id="A0A9P4UW71"/>
<dbReference type="InterPro" id="IPR009057">
    <property type="entry name" value="Homeodomain-like_sf"/>
</dbReference>
<feature type="compositionally biased region" description="Low complexity" evidence="4">
    <location>
        <begin position="310"/>
        <end position="323"/>
    </location>
</feature>
<keyword evidence="2" id="KW-0238">DNA-binding</keyword>
<evidence type="ECO:0000256" key="4">
    <source>
        <dbReference type="SAM" id="MobiDB-lite"/>
    </source>
</evidence>
<dbReference type="CDD" id="cd00167">
    <property type="entry name" value="SANT"/>
    <property type="match status" value="2"/>
</dbReference>
<gene>
    <name evidence="7" type="ORF">EJ04DRAFT_515035</name>
</gene>
<feature type="region of interest" description="Disordered" evidence="4">
    <location>
        <begin position="406"/>
        <end position="429"/>
    </location>
</feature>
<protein>
    <submittedName>
        <fullName evidence="7">Uncharacterized protein</fullName>
    </submittedName>
</protein>
<feature type="domain" description="Myb-like" evidence="5">
    <location>
        <begin position="187"/>
        <end position="231"/>
    </location>
</feature>
<dbReference type="GO" id="GO:0005634">
    <property type="term" value="C:nucleus"/>
    <property type="evidence" value="ECO:0007669"/>
    <property type="project" value="UniProtKB-SubCell"/>
</dbReference>
<dbReference type="PANTHER" id="PTHR46380:SF2">
    <property type="entry name" value="CYCLIN-D-BINDING MYB-LIKE TRANSCRIPTION FACTOR 1"/>
    <property type="match status" value="1"/>
</dbReference>
<evidence type="ECO:0000313" key="8">
    <source>
        <dbReference type="Proteomes" id="UP000799444"/>
    </source>
</evidence>
<dbReference type="InterPro" id="IPR051651">
    <property type="entry name" value="DMTF1_DNA-bind_reg"/>
</dbReference>
<evidence type="ECO:0000256" key="3">
    <source>
        <dbReference type="ARBA" id="ARBA00023242"/>
    </source>
</evidence>
<dbReference type="OrthoDB" id="39591at2759"/>
<feature type="region of interest" description="Disordered" evidence="4">
    <location>
        <begin position="291"/>
        <end position="323"/>
    </location>
</feature>
<feature type="domain" description="HTH myb-type" evidence="6">
    <location>
        <begin position="181"/>
        <end position="235"/>
    </location>
</feature>
<feature type="region of interest" description="Disordered" evidence="4">
    <location>
        <begin position="1"/>
        <end position="77"/>
    </location>
</feature>
<dbReference type="Proteomes" id="UP000799444">
    <property type="component" value="Unassembled WGS sequence"/>
</dbReference>
<evidence type="ECO:0000256" key="1">
    <source>
        <dbReference type="ARBA" id="ARBA00004123"/>
    </source>
</evidence>
<evidence type="ECO:0000313" key="7">
    <source>
        <dbReference type="EMBL" id="KAF2730752.1"/>
    </source>
</evidence>
<dbReference type="Gene3D" id="1.10.10.60">
    <property type="entry name" value="Homeodomain-like"/>
    <property type="match status" value="2"/>
</dbReference>
<evidence type="ECO:0000256" key="2">
    <source>
        <dbReference type="ARBA" id="ARBA00023125"/>
    </source>
</evidence>
<dbReference type="SMART" id="SM00717">
    <property type="entry name" value="SANT"/>
    <property type="match status" value="3"/>
</dbReference>
<dbReference type="GO" id="GO:0003700">
    <property type="term" value="F:DNA-binding transcription factor activity"/>
    <property type="evidence" value="ECO:0007669"/>
    <property type="project" value="TreeGrafter"/>
</dbReference>
<organism evidence="7 8">
    <name type="scientific">Polyplosphaeria fusca</name>
    <dbReference type="NCBI Taxonomy" id="682080"/>
    <lineage>
        <taxon>Eukaryota</taxon>
        <taxon>Fungi</taxon>
        <taxon>Dikarya</taxon>
        <taxon>Ascomycota</taxon>
        <taxon>Pezizomycotina</taxon>
        <taxon>Dothideomycetes</taxon>
        <taxon>Pleosporomycetidae</taxon>
        <taxon>Pleosporales</taxon>
        <taxon>Tetraplosphaeriaceae</taxon>
        <taxon>Polyplosphaeria</taxon>
    </lineage>
</organism>
<evidence type="ECO:0000259" key="5">
    <source>
        <dbReference type="PROSITE" id="PS50090"/>
    </source>
</evidence>
<comment type="subcellular location">
    <subcellularLocation>
        <location evidence="1">Nucleus</location>
    </subcellularLocation>
</comment>
<dbReference type="Pfam" id="PF00249">
    <property type="entry name" value="Myb_DNA-binding"/>
    <property type="match status" value="1"/>
</dbReference>
<dbReference type="Pfam" id="PF13921">
    <property type="entry name" value="Myb_DNA-bind_6"/>
    <property type="match status" value="1"/>
</dbReference>
<reference evidence="7" key="1">
    <citation type="journal article" date="2020" name="Stud. Mycol.">
        <title>101 Dothideomycetes genomes: a test case for predicting lifestyles and emergence of pathogens.</title>
        <authorList>
            <person name="Haridas S."/>
            <person name="Albert R."/>
            <person name="Binder M."/>
            <person name="Bloem J."/>
            <person name="Labutti K."/>
            <person name="Salamov A."/>
            <person name="Andreopoulos B."/>
            <person name="Baker S."/>
            <person name="Barry K."/>
            <person name="Bills G."/>
            <person name="Bluhm B."/>
            <person name="Cannon C."/>
            <person name="Castanera R."/>
            <person name="Culley D."/>
            <person name="Daum C."/>
            <person name="Ezra D."/>
            <person name="Gonzalez J."/>
            <person name="Henrissat B."/>
            <person name="Kuo A."/>
            <person name="Liang C."/>
            <person name="Lipzen A."/>
            <person name="Lutzoni F."/>
            <person name="Magnuson J."/>
            <person name="Mondo S."/>
            <person name="Nolan M."/>
            <person name="Ohm R."/>
            <person name="Pangilinan J."/>
            <person name="Park H.-J."/>
            <person name="Ramirez L."/>
            <person name="Alfaro M."/>
            <person name="Sun H."/>
            <person name="Tritt A."/>
            <person name="Yoshinaga Y."/>
            <person name="Zwiers L.-H."/>
            <person name="Turgeon B."/>
            <person name="Goodwin S."/>
            <person name="Spatafora J."/>
            <person name="Crous P."/>
            <person name="Grigoriev I."/>
        </authorList>
    </citation>
    <scope>NUCLEOTIDE SEQUENCE</scope>
    <source>
        <strain evidence="7">CBS 125425</strain>
    </source>
</reference>
<proteinExistence type="predicted"/>
<dbReference type="PROSITE" id="PS50090">
    <property type="entry name" value="MYB_LIKE"/>
    <property type="match status" value="2"/>
</dbReference>
<feature type="compositionally biased region" description="Basic and acidic residues" evidence="4">
    <location>
        <begin position="62"/>
        <end position="77"/>
    </location>
</feature>
<feature type="compositionally biased region" description="Basic residues" evidence="4">
    <location>
        <begin position="300"/>
        <end position="309"/>
    </location>
</feature>
<dbReference type="PANTHER" id="PTHR46380">
    <property type="entry name" value="CYCLIN-D-BINDING MYB-LIKE TRANSCRIPTION FACTOR 1"/>
    <property type="match status" value="1"/>
</dbReference>
<keyword evidence="8" id="KW-1185">Reference proteome</keyword>
<dbReference type="InterPro" id="IPR001005">
    <property type="entry name" value="SANT/Myb"/>
</dbReference>
<feature type="compositionally biased region" description="Low complexity" evidence="4">
    <location>
        <begin position="1"/>
        <end position="14"/>
    </location>
</feature>